<proteinExistence type="predicted"/>
<gene>
    <name evidence="1" type="ORF">pVco5_091</name>
</gene>
<evidence type="ECO:0000313" key="2">
    <source>
        <dbReference type="Proteomes" id="UP000225564"/>
    </source>
</evidence>
<protein>
    <submittedName>
        <fullName evidence="1">Uncharacterized protein</fullName>
    </submittedName>
</protein>
<organism evidence="1 2">
    <name type="scientific">Vibrio phage pVco-5</name>
    <dbReference type="NCBI Taxonomy" id="1965485"/>
    <lineage>
        <taxon>Viruses</taxon>
        <taxon>Duplodnaviria</taxon>
        <taxon>Heunggongvirae</taxon>
        <taxon>Uroviricota</taxon>
        <taxon>Caudoviricetes</taxon>
        <taxon>Schitoviridae</taxon>
        <taxon>Vicoquintavirus</taxon>
        <taxon>Vicoquintavirus Pvco5</taxon>
    </lineage>
</organism>
<evidence type="ECO:0000313" key="1">
    <source>
        <dbReference type="EMBL" id="ARM71079.1"/>
    </source>
</evidence>
<reference evidence="1 2" key="1">
    <citation type="submission" date="2017-02" db="EMBL/GenBank/DDBJ databases">
        <title>Comeplete genome sequence of Bacteriophage pVco-5, that infects Vibrio corallilyticus.</title>
        <authorList>
            <person name="Kim H.J."/>
            <person name="Park S.C."/>
        </authorList>
    </citation>
    <scope>NUCLEOTIDE SEQUENCE [LARGE SCALE GENOMIC DNA]</scope>
</reference>
<dbReference type="EMBL" id="KY612839">
    <property type="protein sequence ID" value="ARM71079.1"/>
    <property type="molecule type" value="Genomic_DNA"/>
</dbReference>
<sequence length="60" mass="6909">MEYCLKQKGKDAIPYSKRGLLCVFESVDAAVEFRKGLPMHLQQEYTVEPCEVTVLFLNNK</sequence>
<keyword evidence="2" id="KW-1185">Reference proteome</keyword>
<accession>A0A1W6JUX7</accession>
<name>A0A1W6JUX7_9CAUD</name>
<dbReference type="Proteomes" id="UP000225564">
    <property type="component" value="Segment"/>
</dbReference>